<dbReference type="PANTHER" id="PTHR10237">
    <property type="entry name" value="DEFORMED EPIDERMAL AUTOREGULATORY FACTOR 1 HOMOLOG SUPPRESSIN"/>
    <property type="match status" value="1"/>
</dbReference>
<protein>
    <recommendedName>
        <fullName evidence="5">MYND-type domain-containing protein</fullName>
    </recommendedName>
</protein>
<reference evidence="7" key="1">
    <citation type="journal article" date="2014" name="Proc. Natl. Acad. Sci. U.S.A.">
        <title>Extensive sampling of basidiomycete genomes demonstrates inadequacy of the white-rot/brown-rot paradigm for wood decay fungi.</title>
        <authorList>
            <person name="Riley R."/>
            <person name="Salamov A.A."/>
            <person name="Brown D.W."/>
            <person name="Nagy L.G."/>
            <person name="Floudas D."/>
            <person name="Held B.W."/>
            <person name="Levasseur A."/>
            <person name="Lombard V."/>
            <person name="Morin E."/>
            <person name="Otillar R."/>
            <person name="Lindquist E.A."/>
            <person name="Sun H."/>
            <person name="LaButti K.M."/>
            <person name="Schmutz J."/>
            <person name="Jabbour D."/>
            <person name="Luo H."/>
            <person name="Baker S.E."/>
            <person name="Pisabarro A.G."/>
            <person name="Walton J.D."/>
            <person name="Blanchette R.A."/>
            <person name="Henrissat B."/>
            <person name="Martin F."/>
            <person name="Cullen D."/>
            <person name="Hibbett D.S."/>
            <person name="Grigoriev I.V."/>
        </authorList>
    </citation>
    <scope>NUCLEOTIDE SEQUENCE [LARGE SCALE GENOMIC DNA]</scope>
    <source>
        <strain evidence="7">CBS 339.88</strain>
    </source>
</reference>
<dbReference type="STRING" id="685588.A0A067SKX2"/>
<evidence type="ECO:0000256" key="3">
    <source>
        <dbReference type="ARBA" id="ARBA00022833"/>
    </source>
</evidence>
<keyword evidence="7" id="KW-1185">Reference proteome</keyword>
<accession>A0A067SKX2</accession>
<sequence>MQSRQVDATPEEDDGLAAFSMNVRSMPHETLPNRKKLCHSCGRLPGEKEEFSKCARCRGVFYCSQECQKKDWADHKKCCKEPDKQRAFIVKCIGRMNVNADLMRAIGLALGEELLPAFTAASDNRKMWVACANLFISPCEEENIKSLISTDIPFKDLLDKPMQGRVKIVGLSDVTDMNTSIDDRDRVLWQKLRDDMDRSGYRDTTYIVLLQFGYNKKGVFNMPFAVRADDLARIRKDQEIGKKNNDTPFKPYLFLANRVLASLEDSKGRPMRCVLGEHDKTLLREWSINRVRV</sequence>
<dbReference type="InterPro" id="IPR024119">
    <property type="entry name" value="TF_DEAF-1"/>
</dbReference>
<keyword evidence="3" id="KW-0862">Zinc</keyword>
<evidence type="ECO:0000256" key="4">
    <source>
        <dbReference type="PROSITE-ProRule" id="PRU00134"/>
    </source>
</evidence>
<dbReference type="AlphaFoldDB" id="A0A067SKX2"/>
<proteinExistence type="predicted"/>
<evidence type="ECO:0000256" key="2">
    <source>
        <dbReference type="ARBA" id="ARBA00022771"/>
    </source>
</evidence>
<dbReference type="PROSITE" id="PS50865">
    <property type="entry name" value="ZF_MYND_2"/>
    <property type="match status" value="1"/>
</dbReference>
<feature type="domain" description="MYND-type" evidence="5">
    <location>
        <begin position="38"/>
        <end position="79"/>
    </location>
</feature>
<dbReference type="GO" id="GO:0000981">
    <property type="term" value="F:DNA-binding transcription factor activity, RNA polymerase II-specific"/>
    <property type="evidence" value="ECO:0007669"/>
    <property type="project" value="TreeGrafter"/>
</dbReference>
<dbReference type="GO" id="GO:0008270">
    <property type="term" value="F:zinc ion binding"/>
    <property type="evidence" value="ECO:0007669"/>
    <property type="project" value="UniProtKB-KW"/>
</dbReference>
<dbReference type="Proteomes" id="UP000027222">
    <property type="component" value="Unassembled WGS sequence"/>
</dbReference>
<dbReference type="InterPro" id="IPR002893">
    <property type="entry name" value="Znf_MYND"/>
</dbReference>
<evidence type="ECO:0000313" key="7">
    <source>
        <dbReference type="Proteomes" id="UP000027222"/>
    </source>
</evidence>
<organism evidence="6 7">
    <name type="scientific">Galerina marginata (strain CBS 339.88)</name>
    <dbReference type="NCBI Taxonomy" id="685588"/>
    <lineage>
        <taxon>Eukaryota</taxon>
        <taxon>Fungi</taxon>
        <taxon>Dikarya</taxon>
        <taxon>Basidiomycota</taxon>
        <taxon>Agaricomycotina</taxon>
        <taxon>Agaricomycetes</taxon>
        <taxon>Agaricomycetidae</taxon>
        <taxon>Agaricales</taxon>
        <taxon>Agaricineae</taxon>
        <taxon>Strophariaceae</taxon>
        <taxon>Galerina</taxon>
    </lineage>
</organism>
<evidence type="ECO:0000256" key="1">
    <source>
        <dbReference type="ARBA" id="ARBA00022723"/>
    </source>
</evidence>
<dbReference type="Gene3D" id="6.10.140.2220">
    <property type="match status" value="1"/>
</dbReference>
<dbReference type="HOGENOM" id="CLU_082783_0_0_1"/>
<dbReference type="PANTHER" id="PTHR10237:SF14">
    <property type="entry name" value="MYND-TYPE DOMAIN-CONTAINING PROTEIN"/>
    <property type="match status" value="1"/>
</dbReference>
<dbReference type="EMBL" id="KL142415">
    <property type="protein sequence ID" value="KDR67403.1"/>
    <property type="molecule type" value="Genomic_DNA"/>
</dbReference>
<keyword evidence="2 4" id="KW-0863">Zinc-finger</keyword>
<dbReference type="Pfam" id="PF01753">
    <property type="entry name" value="zf-MYND"/>
    <property type="match status" value="1"/>
</dbReference>
<evidence type="ECO:0000313" key="6">
    <source>
        <dbReference type="EMBL" id="KDR67403.1"/>
    </source>
</evidence>
<dbReference type="OrthoDB" id="341421at2759"/>
<evidence type="ECO:0000259" key="5">
    <source>
        <dbReference type="PROSITE" id="PS50865"/>
    </source>
</evidence>
<dbReference type="GO" id="GO:0005634">
    <property type="term" value="C:nucleus"/>
    <property type="evidence" value="ECO:0007669"/>
    <property type="project" value="TreeGrafter"/>
</dbReference>
<dbReference type="SUPFAM" id="SSF144232">
    <property type="entry name" value="HIT/MYND zinc finger-like"/>
    <property type="match status" value="1"/>
</dbReference>
<name>A0A067SKX2_GALM3</name>
<gene>
    <name evidence="6" type="ORF">GALMADRAFT_258355</name>
</gene>
<keyword evidence="1" id="KW-0479">Metal-binding</keyword>
<dbReference type="PROSITE" id="PS01360">
    <property type="entry name" value="ZF_MYND_1"/>
    <property type="match status" value="1"/>
</dbReference>